<protein>
    <recommendedName>
        <fullName evidence="11">Carrier domain-containing protein</fullName>
    </recommendedName>
</protein>
<feature type="domain" description="Ketosynthase family 3 (KS3)" evidence="7">
    <location>
        <begin position="1"/>
        <end position="85"/>
    </location>
</feature>
<accession>A0A6F8YF14</accession>
<dbReference type="Gene3D" id="3.40.47.10">
    <property type="match status" value="1"/>
</dbReference>
<dbReference type="SMART" id="SM00827">
    <property type="entry name" value="PKS_AT"/>
    <property type="match status" value="1"/>
</dbReference>
<feature type="active site" description="Proton donor; for dehydratase activity" evidence="5">
    <location>
        <position position="733"/>
    </location>
</feature>
<dbReference type="Gene3D" id="3.90.180.10">
    <property type="entry name" value="Medium-chain alcohol dehydrogenases, catalytic domain"/>
    <property type="match status" value="1"/>
</dbReference>
<keyword evidence="4" id="KW-0012">Acyltransferase</keyword>
<dbReference type="Gene3D" id="3.10.129.110">
    <property type="entry name" value="Polyketide synthase dehydratase"/>
    <property type="match status" value="1"/>
</dbReference>
<dbReference type="GO" id="GO:0016491">
    <property type="term" value="F:oxidoreductase activity"/>
    <property type="evidence" value="ECO:0007669"/>
    <property type="project" value="InterPro"/>
</dbReference>
<proteinExistence type="predicted"/>
<dbReference type="PANTHER" id="PTHR43775">
    <property type="entry name" value="FATTY ACID SYNTHASE"/>
    <property type="match status" value="1"/>
</dbReference>
<feature type="region of interest" description="Disordered" evidence="6">
    <location>
        <begin position="87"/>
        <end position="107"/>
    </location>
</feature>
<dbReference type="InterPro" id="IPR049552">
    <property type="entry name" value="PKS_DH_N"/>
</dbReference>
<evidence type="ECO:0008006" key="11">
    <source>
        <dbReference type="Google" id="ProtNLM"/>
    </source>
</evidence>
<dbReference type="InterPro" id="IPR042104">
    <property type="entry name" value="PKS_dehydratase_sf"/>
</dbReference>
<evidence type="ECO:0000256" key="5">
    <source>
        <dbReference type="PROSITE-ProRule" id="PRU01363"/>
    </source>
</evidence>
<evidence type="ECO:0000256" key="4">
    <source>
        <dbReference type="ARBA" id="ARBA00023315"/>
    </source>
</evidence>
<dbReference type="InterPro" id="IPR020841">
    <property type="entry name" value="PKS_Beta-ketoAc_synthase_dom"/>
</dbReference>
<keyword evidence="10" id="KW-1185">Reference proteome</keyword>
<dbReference type="GO" id="GO:0004312">
    <property type="term" value="F:fatty acid synthase activity"/>
    <property type="evidence" value="ECO:0007669"/>
    <property type="project" value="TreeGrafter"/>
</dbReference>
<dbReference type="InterPro" id="IPR013968">
    <property type="entry name" value="PKS_KR"/>
</dbReference>
<feature type="region of interest" description="N-terminal hotdog fold" evidence="5">
    <location>
        <begin position="545"/>
        <end position="659"/>
    </location>
</feature>
<dbReference type="InterPro" id="IPR032821">
    <property type="entry name" value="PKS_assoc"/>
</dbReference>
<dbReference type="Pfam" id="PF00698">
    <property type="entry name" value="Acyl_transf_1"/>
    <property type="match status" value="1"/>
</dbReference>
<dbReference type="SUPFAM" id="SSF53901">
    <property type="entry name" value="Thiolase-like"/>
    <property type="match status" value="1"/>
</dbReference>
<dbReference type="InterPro" id="IPR050091">
    <property type="entry name" value="PKS_NRPS_Biosynth_Enz"/>
</dbReference>
<dbReference type="Gene3D" id="3.40.366.10">
    <property type="entry name" value="Malonyl-Coenzyme A Acyl Carrier Protein, domain 2"/>
    <property type="match status" value="1"/>
</dbReference>
<dbReference type="PANTHER" id="PTHR43775:SF51">
    <property type="entry name" value="INACTIVE PHENOLPHTHIOCEROL SYNTHESIS POLYKETIDE SYNTHASE TYPE I PKS1-RELATED"/>
    <property type="match status" value="1"/>
</dbReference>
<evidence type="ECO:0000256" key="1">
    <source>
        <dbReference type="ARBA" id="ARBA00022450"/>
    </source>
</evidence>
<dbReference type="EMBL" id="AP022871">
    <property type="protein sequence ID" value="BCB84568.1"/>
    <property type="molecule type" value="Genomic_DNA"/>
</dbReference>
<dbReference type="SUPFAM" id="SSF51735">
    <property type="entry name" value="NAD(P)-binding Rossmann-fold domains"/>
    <property type="match status" value="3"/>
</dbReference>
<feature type="compositionally biased region" description="Low complexity" evidence="6">
    <location>
        <begin position="1560"/>
        <end position="1571"/>
    </location>
</feature>
<evidence type="ECO:0000313" key="10">
    <source>
        <dbReference type="Proteomes" id="UP000503011"/>
    </source>
</evidence>
<evidence type="ECO:0000256" key="6">
    <source>
        <dbReference type="SAM" id="MobiDB-lite"/>
    </source>
</evidence>
<dbReference type="InterPro" id="IPR016039">
    <property type="entry name" value="Thiolase-like"/>
</dbReference>
<evidence type="ECO:0000256" key="2">
    <source>
        <dbReference type="ARBA" id="ARBA00022553"/>
    </source>
</evidence>
<dbReference type="Pfam" id="PF21089">
    <property type="entry name" value="PKS_DH_N"/>
    <property type="match status" value="1"/>
</dbReference>
<dbReference type="Gene3D" id="3.40.50.720">
    <property type="entry name" value="NAD(P)-binding Rossmann-like Domain"/>
    <property type="match status" value="1"/>
</dbReference>
<dbReference type="CDD" id="cd05195">
    <property type="entry name" value="enoyl_red"/>
    <property type="match status" value="1"/>
</dbReference>
<feature type="region of interest" description="C-terminal hotdog fold" evidence="5">
    <location>
        <begin position="672"/>
        <end position="810"/>
    </location>
</feature>
<organism evidence="9 10">
    <name type="scientific">Phytohabitans suffuscus</name>
    <dbReference type="NCBI Taxonomy" id="624315"/>
    <lineage>
        <taxon>Bacteria</taxon>
        <taxon>Bacillati</taxon>
        <taxon>Actinomycetota</taxon>
        <taxon>Actinomycetes</taxon>
        <taxon>Micromonosporales</taxon>
        <taxon>Micromonosporaceae</taxon>
    </lineage>
</organism>
<keyword evidence="2" id="KW-0597">Phosphoprotein</keyword>
<dbReference type="Pfam" id="PF14765">
    <property type="entry name" value="PS-DH"/>
    <property type="match status" value="1"/>
</dbReference>
<dbReference type="InterPro" id="IPR016035">
    <property type="entry name" value="Acyl_Trfase/lysoPLipase"/>
</dbReference>
<dbReference type="Pfam" id="PF13602">
    <property type="entry name" value="ADH_zinc_N_2"/>
    <property type="match status" value="1"/>
</dbReference>
<dbReference type="PROSITE" id="PS52019">
    <property type="entry name" value="PKS_MFAS_DH"/>
    <property type="match status" value="1"/>
</dbReference>
<dbReference type="Proteomes" id="UP000503011">
    <property type="component" value="Chromosome"/>
</dbReference>
<sequence length="1571" mass="163897">MKSNIGHASAAAGIGGVIKTVEALRHATLPPTLHVDEPTPLVDWAAGNVRLLTQEMPWPETGRPRRAGVSAFGASGTNAHVVLEQAPEDEVRPGKRPEPSGSVAWLLSGGTPAGLRRRIERLRDAAADRPAGDVARALLSRAQLRHRCCVTGRSTDELRAALDSVLAGGSGPAAVTGVAGSRLRPVFVFPGQGWQWAGMGMDLLAEQPVFATAVGEVDALVRELAGWSPLRILRGAEEAGRVDRVQPTMFAVLVGLARMWESVGVRPAAVVGHSQGEIAAAYVAGVLSLRDAVRITVSRSRALVEIAGHGAMASVMTGADQVAALLTAFPDVVVAAVNGPASTVVSGPADSVAAFLAVCMEKGVRARPVDVDYASHSPAVEAVRDPILADLGEIIPHTARVPLYSTTTGALLVGPEMDAGYWFENLRRPVRFADVIGSLLDQRMFLEISAHPVLVPAIEQIGEEADATLRVQGTLLRDAAGSAGWLSAVGRAWVAGATVNWPGVLGSPAGAHELPVYDFDRTRFWAPGGGRAGGAGVPGMADLDHGLLTAAVRVAGDDGDLVLSGRLSPSGWLTDHRVASAVVVPGTAFVEMALRAGQQAGAERVEELVVLEPLTVAEPVQVQVVVGGDQQFAIYSRPGDNAAFTRHAAGRLRAASTVAPPAGWAAAWPPAAPPVELDGFYDGLAGLGYGYGPVFRGVRAAWQAADGTVYGEVELPETVADLSRFGIHPALLDSAAHLLAAGGLLPREGLWLPFSWQDVELYAAGARRARVRVTPVGEATVRIELADDAGRPLARIDALRARRSRLSGAATDNLHQVDWHELDGEGEPVGAVAVIGDLDVFGATRCASWADVPPGTARVLLAMSGRRADPDEDPAAAIAAAHEVAERGLSLFQELAAMENVPWGVTVVTHAGDLAATTLHGLVRTVGNELPNPVSLLVVDGGPVHWPAALGHTARQPHLAWHAGRLLAPRVAPAAPDIGNLQGLATTDDAWHLAPAGTGSLDDIAPVPAPAHPLPPGHVRIRQRAAGLNFHDVVVALGMVPGDDGFGGEGAGTVTEVGAGVTGLRPGDRVFGVMASAFAPVTVADARTVARMPDGWTWEQGASVPAAYITAYFALVDLAQVRPGQRVLIHAATGGVGTAAVQLARHLGAEVYATASPGKWPALHAMGIPPERIAPSRTLAYAEAFAGQDIDVTLGALAGEHVDATLSLLGEGGCYLEMGKTDIRDAETVAARHPGVRYRAFDAAETGPERTQEILTQLLALFHKQVLAHPRITAWPLPQARQALRHLARGEHIGKCVLTIGAPLDPRGTILITGGTGTLGGMAAKHLAAPGRKLLLLSRQGPAAPGAEELRAELTRLGADVTITACDTADAERLAAAIGDRRLTAVIHTAGLLRDATLANQSAETLHEVLRAKIDTAVHLHHLTRDHDLAAFVLYSSAAGLLGNPGQANYTAASTYLDALAAHRQARGMAATSIAWGLWSSASAMTMGRTRADQARMAASPLAPLTAEQGLRMLDAATGGARHLYVAAPRSPGHVPVDPLWGRRPAASSARRWRPYMPGRAPSRSSSRYAR</sequence>
<dbReference type="InterPro" id="IPR057326">
    <property type="entry name" value="KR_dom"/>
</dbReference>
<dbReference type="InterPro" id="IPR016036">
    <property type="entry name" value="Malonyl_transacylase_ACP-bd"/>
</dbReference>
<reference evidence="9 10" key="1">
    <citation type="submission" date="2020-03" db="EMBL/GenBank/DDBJ databases">
        <title>Whole genome shotgun sequence of Phytohabitans suffuscus NBRC 105367.</title>
        <authorList>
            <person name="Komaki H."/>
            <person name="Tamura T."/>
        </authorList>
    </citation>
    <scope>NUCLEOTIDE SEQUENCE [LARGE SCALE GENOMIC DNA]</scope>
    <source>
        <strain evidence="9 10">NBRC 105367</strain>
    </source>
</reference>
<feature type="region of interest" description="Disordered" evidence="6">
    <location>
        <begin position="1551"/>
        <end position="1571"/>
    </location>
</feature>
<dbReference type="InterPro" id="IPR014031">
    <property type="entry name" value="Ketoacyl_synth_C"/>
</dbReference>
<dbReference type="InterPro" id="IPR014043">
    <property type="entry name" value="Acyl_transferase_dom"/>
</dbReference>
<gene>
    <name evidence="9" type="ORF">Psuf_018810</name>
</gene>
<dbReference type="SMART" id="SM00826">
    <property type="entry name" value="PKS_DH"/>
    <property type="match status" value="1"/>
</dbReference>
<dbReference type="SUPFAM" id="SSF52151">
    <property type="entry name" value="FabD/lysophospholipase-like"/>
    <property type="match status" value="1"/>
</dbReference>
<dbReference type="SMART" id="SM00829">
    <property type="entry name" value="PKS_ER"/>
    <property type="match status" value="1"/>
</dbReference>
<dbReference type="InterPro" id="IPR020843">
    <property type="entry name" value="ER"/>
</dbReference>
<dbReference type="Pfam" id="PF08659">
    <property type="entry name" value="KR"/>
    <property type="match status" value="1"/>
</dbReference>
<dbReference type="InterPro" id="IPR049900">
    <property type="entry name" value="PKS_mFAS_DH"/>
</dbReference>
<feature type="domain" description="PKS/mFAS DH" evidence="8">
    <location>
        <begin position="545"/>
        <end position="810"/>
    </location>
</feature>
<dbReference type="SUPFAM" id="SSF55048">
    <property type="entry name" value="Probable ACP-binding domain of malonyl-CoA ACP transacylase"/>
    <property type="match status" value="1"/>
</dbReference>
<feature type="active site" description="Proton acceptor; for dehydratase activity" evidence="5">
    <location>
        <position position="576"/>
    </location>
</feature>
<dbReference type="InterPro" id="IPR036291">
    <property type="entry name" value="NAD(P)-bd_dom_sf"/>
</dbReference>
<dbReference type="SMART" id="SM00822">
    <property type="entry name" value="PKS_KR"/>
    <property type="match status" value="1"/>
</dbReference>
<dbReference type="InterPro" id="IPR011032">
    <property type="entry name" value="GroES-like_sf"/>
</dbReference>
<dbReference type="KEGG" id="psuu:Psuf_018810"/>
<evidence type="ECO:0000256" key="3">
    <source>
        <dbReference type="ARBA" id="ARBA00022679"/>
    </source>
</evidence>
<evidence type="ECO:0000313" key="9">
    <source>
        <dbReference type="EMBL" id="BCB84568.1"/>
    </source>
</evidence>
<dbReference type="InterPro" id="IPR020807">
    <property type="entry name" value="PKS_DH"/>
</dbReference>
<dbReference type="GO" id="GO:0006633">
    <property type="term" value="P:fatty acid biosynthetic process"/>
    <property type="evidence" value="ECO:0007669"/>
    <property type="project" value="TreeGrafter"/>
</dbReference>
<evidence type="ECO:0000259" key="8">
    <source>
        <dbReference type="PROSITE" id="PS52019"/>
    </source>
</evidence>
<evidence type="ECO:0000259" key="7">
    <source>
        <dbReference type="PROSITE" id="PS52004"/>
    </source>
</evidence>
<dbReference type="Pfam" id="PF02801">
    <property type="entry name" value="Ketoacyl-synt_C"/>
    <property type="match status" value="1"/>
</dbReference>
<dbReference type="Gene3D" id="3.30.70.3290">
    <property type="match status" value="1"/>
</dbReference>
<dbReference type="SUPFAM" id="SSF50129">
    <property type="entry name" value="GroES-like"/>
    <property type="match status" value="1"/>
</dbReference>
<reference evidence="9 10" key="2">
    <citation type="submission" date="2020-03" db="EMBL/GenBank/DDBJ databases">
        <authorList>
            <person name="Ichikawa N."/>
            <person name="Kimura A."/>
            <person name="Kitahashi Y."/>
            <person name="Uohara A."/>
        </authorList>
    </citation>
    <scope>NUCLEOTIDE SEQUENCE [LARGE SCALE GENOMIC DNA]</scope>
    <source>
        <strain evidence="9 10">NBRC 105367</strain>
    </source>
</reference>
<dbReference type="Pfam" id="PF16197">
    <property type="entry name" value="KAsynt_C_assoc"/>
    <property type="match status" value="1"/>
</dbReference>
<keyword evidence="3" id="KW-0808">Transferase</keyword>
<keyword evidence="1" id="KW-0596">Phosphopantetheine</keyword>
<dbReference type="PROSITE" id="PS52004">
    <property type="entry name" value="KS3_2"/>
    <property type="match status" value="1"/>
</dbReference>
<dbReference type="InterPro" id="IPR049551">
    <property type="entry name" value="PKS_DH_C"/>
</dbReference>
<dbReference type="InterPro" id="IPR013154">
    <property type="entry name" value="ADH-like_N"/>
</dbReference>
<dbReference type="InterPro" id="IPR001227">
    <property type="entry name" value="Ac_transferase_dom_sf"/>
</dbReference>
<name>A0A6F8YF14_9ACTN</name>
<feature type="compositionally biased region" description="Basic and acidic residues" evidence="6">
    <location>
        <begin position="89"/>
        <end position="98"/>
    </location>
</feature>
<dbReference type="Pfam" id="PF08240">
    <property type="entry name" value="ADH_N"/>
    <property type="match status" value="1"/>
</dbReference>